<dbReference type="Gene3D" id="1.10.630.10">
    <property type="entry name" value="Cytochrome P450"/>
    <property type="match status" value="1"/>
</dbReference>
<dbReference type="OrthoDB" id="1055148at2759"/>
<proteinExistence type="inferred from homology"/>
<dbReference type="InterPro" id="IPR002401">
    <property type="entry name" value="Cyt_P450_E_grp-I"/>
</dbReference>
<dbReference type="STRING" id="913774.A0A0C3GMI2"/>
<dbReference type="Proteomes" id="UP000054321">
    <property type="component" value="Unassembled WGS sequence"/>
</dbReference>
<dbReference type="PRINTS" id="PR00463">
    <property type="entry name" value="EP450I"/>
</dbReference>
<keyword evidence="5" id="KW-0503">Monooxygenase</keyword>
<dbReference type="GO" id="GO:0004497">
    <property type="term" value="F:monooxygenase activity"/>
    <property type="evidence" value="ECO:0007669"/>
    <property type="project" value="UniProtKB-KW"/>
</dbReference>
<dbReference type="GO" id="GO:0005506">
    <property type="term" value="F:iron ion binding"/>
    <property type="evidence" value="ECO:0007669"/>
    <property type="project" value="InterPro"/>
</dbReference>
<dbReference type="InParanoid" id="A0A0C3GMI2"/>
<name>A0A0C3GMI2_OIDMZ</name>
<keyword evidence="6" id="KW-0349">Heme</keyword>
<accession>A0A0C3GMI2</accession>
<comment type="cofactor">
    <cofactor evidence="6">
        <name>heme</name>
        <dbReference type="ChEBI" id="CHEBI:30413"/>
    </cofactor>
</comment>
<evidence type="ECO:0000256" key="2">
    <source>
        <dbReference type="ARBA" id="ARBA00022723"/>
    </source>
</evidence>
<comment type="similarity">
    <text evidence="1">Belongs to the cytochrome P450 family.</text>
</comment>
<evidence type="ECO:0000256" key="1">
    <source>
        <dbReference type="ARBA" id="ARBA00010617"/>
    </source>
</evidence>
<keyword evidence="2 6" id="KW-0479">Metal-binding</keyword>
<dbReference type="Pfam" id="PF00067">
    <property type="entry name" value="p450"/>
    <property type="match status" value="1"/>
</dbReference>
<protein>
    <recommendedName>
        <fullName evidence="9">Cytochrome P450</fullName>
    </recommendedName>
</protein>
<dbReference type="InterPro" id="IPR036396">
    <property type="entry name" value="Cyt_P450_sf"/>
</dbReference>
<dbReference type="InterPro" id="IPR001128">
    <property type="entry name" value="Cyt_P450"/>
</dbReference>
<dbReference type="EMBL" id="KN832882">
    <property type="protein sequence ID" value="KIM97325.1"/>
    <property type="molecule type" value="Genomic_DNA"/>
</dbReference>
<dbReference type="PANTHER" id="PTHR46300:SF2">
    <property type="entry name" value="CYTOCHROME P450 MONOOXYGENASE ALNH-RELATED"/>
    <property type="match status" value="1"/>
</dbReference>
<dbReference type="HOGENOM" id="CLU_001570_2_0_1"/>
<evidence type="ECO:0000256" key="4">
    <source>
        <dbReference type="ARBA" id="ARBA00023004"/>
    </source>
</evidence>
<evidence type="ECO:0000256" key="5">
    <source>
        <dbReference type="ARBA" id="ARBA00023033"/>
    </source>
</evidence>
<gene>
    <name evidence="7" type="ORF">OIDMADRAFT_130257</name>
</gene>
<feature type="non-terminal residue" evidence="7">
    <location>
        <position position="1"/>
    </location>
</feature>
<evidence type="ECO:0000313" key="8">
    <source>
        <dbReference type="Proteomes" id="UP000054321"/>
    </source>
</evidence>
<reference evidence="8" key="2">
    <citation type="submission" date="2015-01" db="EMBL/GenBank/DDBJ databases">
        <title>Evolutionary Origins and Diversification of the Mycorrhizal Mutualists.</title>
        <authorList>
            <consortium name="DOE Joint Genome Institute"/>
            <consortium name="Mycorrhizal Genomics Consortium"/>
            <person name="Kohler A."/>
            <person name="Kuo A."/>
            <person name="Nagy L.G."/>
            <person name="Floudas D."/>
            <person name="Copeland A."/>
            <person name="Barry K.W."/>
            <person name="Cichocki N."/>
            <person name="Veneault-Fourrey C."/>
            <person name="LaButti K."/>
            <person name="Lindquist E.A."/>
            <person name="Lipzen A."/>
            <person name="Lundell T."/>
            <person name="Morin E."/>
            <person name="Murat C."/>
            <person name="Riley R."/>
            <person name="Ohm R."/>
            <person name="Sun H."/>
            <person name="Tunlid A."/>
            <person name="Henrissat B."/>
            <person name="Grigoriev I.V."/>
            <person name="Hibbett D.S."/>
            <person name="Martin F."/>
        </authorList>
    </citation>
    <scope>NUCLEOTIDE SEQUENCE [LARGE SCALE GENOMIC DNA]</scope>
    <source>
        <strain evidence="8">Zn</strain>
    </source>
</reference>
<dbReference type="GO" id="GO:0016705">
    <property type="term" value="F:oxidoreductase activity, acting on paired donors, with incorporation or reduction of molecular oxygen"/>
    <property type="evidence" value="ECO:0007669"/>
    <property type="project" value="InterPro"/>
</dbReference>
<reference evidence="7 8" key="1">
    <citation type="submission" date="2014-04" db="EMBL/GenBank/DDBJ databases">
        <authorList>
            <consortium name="DOE Joint Genome Institute"/>
            <person name="Kuo A."/>
            <person name="Martino E."/>
            <person name="Perotto S."/>
            <person name="Kohler A."/>
            <person name="Nagy L.G."/>
            <person name="Floudas D."/>
            <person name="Copeland A."/>
            <person name="Barry K.W."/>
            <person name="Cichocki N."/>
            <person name="Veneault-Fourrey C."/>
            <person name="LaButti K."/>
            <person name="Lindquist E.A."/>
            <person name="Lipzen A."/>
            <person name="Lundell T."/>
            <person name="Morin E."/>
            <person name="Murat C."/>
            <person name="Sun H."/>
            <person name="Tunlid A."/>
            <person name="Henrissat B."/>
            <person name="Grigoriev I.V."/>
            <person name="Hibbett D.S."/>
            <person name="Martin F."/>
            <person name="Nordberg H.P."/>
            <person name="Cantor M.N."/>
            <person name="Hua S.X."/>
        </authorList>
    </citation>
    <scope>NUCLEOTIDE SEQUENCE [LARGE SCALE GENOMIC DNA]</scope>
    <source>
        <strain evidence="7 8">Zn</strain>
    </source>
</reference>
<keyword evidence="3" id="KW-0560">Oxidoreductase</keyword>
<dbReference type="GO" id="GO:0020037">
    <property type="term" value="F:heme binding"/>
    <property type="evidence" value="ECO:0007669"/>
    <property type="project" value="InterPro"/>
</dbReference>
<dbReference type="SUPFAM" id="SSF48264">
    <property type="entry name" value="Cytochrome P450"/>
    <property type="match status" value="1"/>
</dbReference>
<dbReference type="InterPro" id="IPR050364">
    <property type="entry name" value="Cytochrome_P450_fung"/>
</dbReference>
<evidence type="ECO:0000256" key="3">
    <source>
        <dbReference type="ARBA" id="ARBA00023002"/>
    </source>
</evidence>
<evidence type="ECO:0000256" key="6">
    <source>
        <dbReference type="PIRSR" id="PIRSR602401-1"/>
    </source>
</evidence>
<feature type="binding site" description="axial binding residue" evidence="6">
    <location>
        <position position="295"/>
    </location>
    <ligand>
        <name>heme</name>
        <dbReference type="ChEBI" id="CHEBI:30413"/>
    </ligand>
    <ligandPart>
        <name>Fe</name>
        <dbReference type="ChEBI" id="CHEBI:18248"/>
    </ligandPart>
</feature>
<sequence length="347" mass="39335">YQDYESKATICDLLDRPESFLHDTERFVKSIIFSAVYGVRIPRYDNPVLAEFYSVREDNLKSQEQCSLLIDFIPVLQKLPLFLQPWHHSAMAMKVRENSLHVTVLNLLREAIAKEEAPECFAKMLLGVQSQEALNDEQVTHILAMLIGAGADTTSSVLQTFFKIMALQPAAVKKAHEELDRVIGCDRLPTWEDQDSLPYLRSLIKEVHRWGVIGSLGIPHTTTQDDIYKGKLIPKGTICFPNLTALSKDPERYPNPEVFDPDCFKHDDVGSAASALSTDYMQRDHFHYGFGRYLCQGILIAEASLFIFISRVLWGFDIKAKPGFKLDMDDKISKCTQNCLLLQSNTS</sequence>
<keyword evidence="8" id="KW-1185">Reference proteome</keyword>
<keyword evidence="4 6" id="KW-0408">Iron</keyword>
<dbReference type="PANTHER" id="PTHR46300">
    <property type="entry name" value="P450, PUTATIVE (EUROFUNG)-RELATED-RELATED"/>
    <property type="match status" value="1"/>
</dbReference>
<organism evidence="7 8">
    <name type="scientific">Oidiodendron maius (strain Zn)</name>
    <dbReference type="NCBI Taxonomy" id="913774"/>
    <lineage>
        <taxon>Eukaryota</taxon>
        <taxon>Fungi</taxon>
        <taxon>Dikarya</taxon>
        <taxon>Ascomycota</taxon>
        <taxon>Pezizomycotina</taxon>
        <taxon>Leotiomycetes</taxon>
        <taxon>Leotiomycetes incertae sedis</taxon>
        <taxon>Myxotrichaceae</taxon>
        <taxon>Oidiodendron</taxon>
    </lineage>
</organism>
<evidence type="ECO:0000313" key="7">
    <source>
        <dbReference type="EMBL" id="KIM97325.1"/>
    </source>
</evidence>
<evidence type="ECO:0008006" key="9">
    <source>
        <dbReference type="Google" id="ProtNLM"/>
    </source>
</evidence>
<dbReference type="AlphaFoldDB" id="A0A0C3GMI2"/>